<evidence type="ECO:0000259" key="2">
    <source>
        <dbReference type="PROSITE" id="PS50011"/>
    </source>
</evidence>
<protein>
    <recommendedName>
        <fullName evidence="2">Protein kinase domain-containing protein</fullName>
    </recommendedName>
</protein>
<sequence length="692" mass="77741">MSGSHSYQLYSSRRITPPQSERQSAQIVTADSSPIKSQINNEYTSVKVPATELRKDLWKDMEGHWVGPMPVQEFLDDFLRVPGLEGGFHSPTHLHGIFDSITPPAKYGSEKLYAEAVNASIQGVASELIPNFQFVLGNEFKDANATSKTVTDGFMYESTVDASSSSTQWDKAKLWAEFKRRASYHGFKDARDDGWVPDTLNAQHRKYLFSLFLGLDGVRLFKWKRTYPVASRAFDLTTDGKYLVEFLYRFCTLTDGDRGKDDTVTPATEEEIALAKEFLNPWIHASDPPRPFVKIRVFGLKGNREVIAGPHIATPRRITGRAMLALPVYDIETKTVMFLKDSWPDANLPQESEILETLQKAGVRNVPTFVCGGVVDDQKTTSDTYIEKEWNDGAHPAIVCIRLHQRTLTKEVGQPLSRFKSSRQLTRVVYDAFLGHEDAFTKCGYLHRDISGGNILIIYDAKAPKDKGDGGGRGLLNDWDMAIEIANLTQARQTERTGTWQFMSIALLRDRTKKHEPQDDFESFVYVMLFYGLCYLRHNEIGPDLPNVVSAIFDAARNIGHAKRGGSGKAALVHGLGELSPDFRFDSDPFDSWMKSALVMIRQWQLHLTVPVDDTSAALKPPAETVKFMKHDGLRIHWEKMLDMKGWPSADEVHFYEPQFVSKRHKSTHSSAAAPSANAETPGVERGADEQA</sequence>
<dbReference type="EMBL" id="JAUEPR010000008">
    <property type="protein sequence ID" value="KAK0481369.1"/>
    <property type="molecule type" value="Genomic_DNA"/>
</dbReference>
<evidence type="ECO:0000313" key="4">
    <source>
        <dbReference type="Proteomes" id="UP001175227"/>
    </source>
</evidence>
<accession>A0AA39PD28</accession>
<dbReference type="AlphaFoldDB" id="A0AA39PD28"/>
<dbReference type="Pfam" id="PF17667">
    <property type="entry name" value="Pkinase_fungal"/>
    <property type="match status" value="1"/>
</dbReference>
<organism evidence="3 4">
    <name type="scientific">Armillaria novae-zelandiae</name>
    <dbReference type="NCBI Taxonomy" id="153914"/>
    <lineage>
        <taxon>Eukaryota</taxon>
        <taxon>Fungi</taxon>
        <taxon>Dikarya</taxon>
        <taxon>Basidiomycota</taxon>
        <taxon>Agaricomycotina</taxon>
        <taxon>Agaricomycetes</taxon>
        <taxon>Agaricomycetidae</taxon>
        <taxon>Agaricales</taxon>
        <taxon>Marasmiineae</taxon>
        <taxon>Physalacriaceae</taxon>
        <taxon>Armillaria</taxon>
    </lineage>
</organism>
<dbReference type="Gene3D" id="1.10.510.10">
    <property type="entry name" value="Transferase(Phosphotransferase) domain 1"/>
    <property type="match status" value="1"/>
</dbReference>
<evidence type="ECO:0000313" key="3">
    <source>
        <dbReference type="EMBL" id="KAK0481369.1"/>
    </source>
</evidence>
<dbReference type="GO" id="GO:0004672">
    <property type="term" value="F:protein kinase activity"/>
    <property type="evidence" value="ECO:0007669"/>
    <property type="project" value="InterPro"/>
</dbReference>
<feature type="domain" description="Protein kinase" evidence="2">
    <location>
        <begin position="292"/>
        <end position="594"/>
    </location>
</feature>
<reference evidence="3" key="1">
    <citation type="submission" date="2023-06" db="EMBL/GenBank/DDBJ databases">
        <authorList>
            <consortium name="Lawrence Berkeley National Laboratory"/>
            <person name="Ahrendt S."/>
            <person name="Sahu N."/>
            <person name="Indic B."/>
            <person name="Wong-Bajracharya J."/>
            <person name="Merenyi Z."/>
            <person name="Ke H.-M."/>
            <person name="Monk M."/>
            <person name="Kocsube S."/>
            <person name="Drula E."/>
            <person name="Lipzen A."/>
            <person name="Balint B."/>
            <person name="Henrissat B."/>
            <person name="Andreopoulos B."/>
            <person name="Martin F.M."/>
            <person name="Harder C.B."/>
            <person name="Rigling D."/>
            <person name="Ford K.L."/>
            <person name="Foster G.D."/>
            <person name="Pangilinan J."/>
            <person name="Papanicolaou A."/>
            <person name="Barry K."/>
            <person name="LaButti K."/>
            <person name="Viragh M."/>
            <person name="Koriabine M."/>
            <person name="Yan M."/>
            <person name="Riley R."/>
            <person name="Champramary S."/>
            <person name="Plett K.L."/>
            <person name="Tsai I.J."/>
            <person name="Slot J."/>
            <person name="Sipos G."/>
            <person name="Plett J."/>
            <person name="Nagy L.G."/>
            <person name="Grigoriev I.V."/>
        </authorList>
    </citation>
    <scope>NUCLEOTIDE SEQUENCE</scope>
    <source>
        <strain evidence="3">ICMP 16352</strain>
    </source>
</reference>
<evidence type="ECO:0000256" key="1">
    <source>
        <dbReference type="SAM" id="MobiDB-lite"/>
    </source>
</evidence>
<dbReference type="PROSITE" id="PS50011">
    <property type="entry name" value="PROTEIN_KINASE_DOM"/>
    <property type="match status" value="1"/>
</dbReference>
<dbReference type="Proteomes" id="UP001175227">
    <property type="component" value="Unassembled WGS sequence"/>
</dbReference>
<name>A0AA39PD28_9AGAR</name>
<feature type="region of interest" description="Disordered" evidence="1">
    <location>
        <begin position="1"/>
        <end position="24"/>
    </location>
</feature>
<gene>
    <name evidence="3" type="ORF">IW261DRAFT_1606688</name>
</gene>
<dbReference type="InterPro" id="IPR000719">
    <property type="entry name" value="Prot_kinase_dom"/>
</dbReference>
<comment type="caution">
    <text evidence="3">The sequence shown here is derived from an EMBL/GenBank/DDBJ whole genome shotgun (WGS) entry which is preliminary data.</text>
</comment>
<feature type="region of interest" description="Disordered" evidence="1">
    <location>
        <begin position="666"/>
        <end position="692"/>
    </location>
</feature>
<dbReference type="PANTHER" id="PTHR38248">
    <property type="entry name" value="FUNK1 6"/>
    <property type="match status" value="1"/>
</dbReference>
<keyword evidence="4" id="KW-1185">Reference proteome</keyword>
<proteinExistence type="predicted"/>
<dbReference type="GO" id="GO:0005524">
    <property type="term" value="F:ATP binding"/>
    <property type="evidence" value="ECO:0007669"/>
    <property type="project" value="InterPro"/>
</dbReference>
<dbReference type="PANTHER" id="PTHR38248:SF2">
    <property type="entry name" value="FUNK1 11"/>
    <property type="match status" value="1"/>
</dbReference>
<dbReference type="SUPFAM" id="SSF56112">
    <property type="entry name" value="Protein kinase-like (PK-like)"/>
    <property type="match status" value="1"/>
</dbReference>
<dbReference type="InterPro" id="IPR040976">
    <property type="entry name" value="Pkinase_fungal"/>
</dbReference>
<dbReference type="InterPro" id="IPR011009">
    <property type="entry name" value="Kinase-like_dom_sf"/>
</dbReference>